<keyword evidence="4" id="KW-0418">Kinase</keyword>
<evidence type="ECO:0000259" key="3">
    <source>
        <dbReference type="Pfam" id="PF02518"/>
    </source>
</evidence>
<evidence type="ECO:0000313" key="4">
    <source>
        <dbReference type="EMBL" id="SUH11605.1"/>
    </source>
</evidence>
<gene>
    <name evidence="4" type="primary">dcuS_2</name>
    <name evidence="4" type="ORF">NCTC8256_05656</name>
</gene>
<accession>A0A379VY57</accession>
<evidence type="ECO:0000256" key="2">
    <source>
        <dbReference type="ARBA" id="ARBA00012438"/>
    </source>
</evidence>
<dbReference type="SUPFAM" id="SSF55874">
    <property type="entry name" value="ATPase domain of HSP90 chaperone/DNA topoisomerase II/histidine kinase"/>
    <property type="match status" value="1"/>
</dbReference>
<organism evidence="4 5">
    <name type="scientific">Salmonella enterica I</name>
    <dbReference type="NCBI Taxonomy" id="59201"/>
    <lineage>
        <taxon>Bacteria</taxon>
        <taxon>Pseudomonadati</taxon>
        <taxon>Pseudomonadota</taxon>
        <taxon>Gammaproteobacteria</taxon>
        <taxon>Enterobacterales</taxon>
        <taxon>Enterobacteriaceae</taxon>
        <taxon>Salmonella</taxon>
    </lineage>
</organism>
<dbReference type="EC" id="2.7.13.3" evidence="2"/>
<feature type="domain" description="Histidine kinase/HSP90-like ATPase" evidence="3">
    <location>
        <begin position="13"/>
        <end position="62"/>
    </location>
</feature>
<dbReference type="InterPro" id="IPR004358">
    <property type="entry name" value="Sig_transdc_His_kin-like_C"/>
</dbReference>
<sequence>MTVRVSNLSASRRFFEKGVSSKGAERGVGLALVKQQVEALGGVISVESEPGIFTQFFVQLPWDGKRTSL</sequence>
<evidence type="ECO:0000313" key="5">
    <source>
        <dbReference type="Proteomes" id="UP000254346"/>
    </source>
</evidence>
<dbReference type="InterPro" id="IPR036890">
    <property type="entry name" value="HATPase_C_sf"/>
</dbReference>
<reference evidence="4 5" key="1">
    <citation type="submission" date="2018-06" db="EMBL/GenBank/DDBJ databases">
        <authorList>
            <consortium name="Pathogen Informatics"/>
            <person name="Doyle S."/>
        </authorList>
    </citation>
    <scope>NUCLEOTIDE SEQUENCE [LARGE SCALE GENOMIC DNA]</scope>
    <source>
        <strain evidence="4 5">NCTC8256</strain>
    </source>
</reference>
<dbReference type="Pfam" id="PF02518">
    <property type="entry name" value="HATPase_c"/>
    <property type="match status" value="1"/>
</dbReference>
<dbReference type="EMBL" id="UGXR01000001">
    <property type="protein sequence ID" value="SUH11605.1"/>
    <property type="molecule type" value="Genomic_DNA"/>
</dbReference>
<dbReference type="GO" id="GO:0004673">
    <property type="term" value="F:protein histidine kinase activity"/>
    <property type="evidence" value="ECO:0007669"/>
    <property type="project" value="UniProtKB-EC"/>
</dbReference>
<comment type="catalytic activity">
    <reaction evidence="1">
        <text>ATP + protein L-histidine = ADP + protein N-phospho-L-histidine.</text>
        <dbReference type="EC" id="2.7.13.3"/>
    </reaction>
</comment>
<dbReference type="Proteomes" id="UP000254346">
    <property type="component" value="Unassembled WGS sequence"/>
</dbReference>
<keyword evidence="4" id="KW-0808">Transferase</keyword>
<dbReference type="InterPro" id="IPR003594">
    <property type="entry name" value="HATPase_dom"/>
</dbReference>
<dbReference type="PRINTS" id="PR00344">
    <property type="entry name" value="BCTRLSENSOR"/>
</dbReference>
<proteinExistence type="predicted"/>
<dbReference type="AlphaFoldDB" id="A0A379VY57"/>
<name>A0A379VY57_SALET</name>
<evidence type="ECO:0000256" key="1">
    <source>
        <dbReference type="ARBA" id="ARBA00000085"/>
    </source>
</evidence>
<dbReference type="Gene3D" id="3.30.565.10">
    <property type="entry name" value="Histidine kinase-like ATPase, C-terminal domain"/>
    <property type="match status" value="1"/>
</dbReference>
<protein>
    <recommendedName>
        <fullName evidence="2">histidine kinase</fullName>
        <ecNumber evidence="2">2.7.13.3</ecNumber>
    </recommendedName>
</protein>